<sequence length="94" mass="10324">MVDTEMYTIEGPDGDTDELELPEGLVDTLAEQGEEPTTVVTEIALLSFVQRSHAIVHHAEGEVPGDLQAINEKAEELFEERFGMTFGEATGHDH</sequence>
<dbReference type="Proteomes" id="UP000236755">
    <property type="component" value="Unassembled WGS sequence"/>
</dbReference>
<evidence type="ECO:0000313" key="2">
    <source>
        <dbReference type="Proteomes" id="UP000236755"/>
    </source>
</evidence>
<dbReference type="Pfam" id="PF24411">
    <property type="entry name" value="DUF7545"/>
    <property type="match status" value="1"/>
</dbReference>
<dbReference type="AlphaFoldDB" id="A0A1H3W3N5"/>
<organism evidence="1 2">
    <name type="scientific">Haloplanus vescus</name>
    <dbReference type="NCBI Taxonomy" id="555874"/>
    <lineage>
        <taxon>Archaea</taxon>
        <taxon>Methanobacteriati</taxon>
        <taxon>Methanobacteriota</taxon>
        <taxon>Stenosarchaea group</taxon>
        <taxon>Halobacteria</taxon>
        <taxon>Halobacteriales</taxon>
        <taxon>Haloferacaceae</taxon>
        <taxon>Haloplanus</taxon>
    </lineage>
</organism>
<dbReference type="EMBL" id="FNQT01000001">
    <property type="protein sequence ID" value="SDZ81703.1"/>
    <property type="molecule type" value="Genomic_DNA"/>
</dbReference>
<gene>
    <name evidence="1" type="ORF">SAMN04488065_0538</name>
</gene>
<reference evidence="1 2" key="1">
    <citation type="submission" date="2016-10" db="EMBL/GenBank/DDBJ databases">
        <authorList>
            <person name="de Groot N.N."/>
        </authorList>
    </citation>
    <scope>NUCLEOTIDE SEQUENCE [LARGE SCALE GENOMIC DNA]</scope>
    <source>
        <strain evidence="1 2">CGMCC 1.8712</strain>
    </source>
</reference>
<dbReference type="OrthoDB" id="311268at2157"/>
<name>A0A1H3W3N5_9EURY</name>
<evidence type="ECO:0000313" key="1">
    <source>
        <dbReference type="EMBL" id="SDZ81703.1"/>
    </source>
</evidence>
<proteinExistence type="predicted"/>
<dbReference type="STRING" id="555874.SAMN04488065_0538"/>
<protein>
    <submittedName>
        <fullName evidence="1">Uncharacterized protein</fullName>
    </submittedName>
</protein>
<accession>A0A1H3W3N5</accession>
<keyword evidence="2" id="KW-1185">Reference proteome</keyword>
<dbReference type="RefSeq" id="WP_092631020.1">
    <property type="nucleotide sequence ID" value="NZ_FNQT01000001.1"/>
</dbReference>
<dbReference type="InterPro" id="IPR055967">
    <property type="entry name" value="DUF7545"/>
</dbReference>